<dbReference type="Proteomes" id="UP000595917">
    <property type="component" value="Chromosome"/>
</dbReference>
<evidence type="ECO:0000259" key="5">
    <source>
        <dbReference type="PROSITE" id="PS51464"/>
    </source>
</evidence>
<dbReference type="GO" id="GO:0003700">
    <property type="term" value="F:DNA-binding transcription factor activity"/>
    <property type="evidence" value="ECO:0007669"/>
    <property type="project" value="InterPro"/>
</dbReference>
<feature type="domain" description="SIS" evidence="5">
    <location>
        <begin position="129"/>
        <end position="264"/>
    </location>
</feature>
<evidence type="ECO:0000256" key="1">
    <source>
        <dbReference type="ARBA" id="ARBA00023015"/>
    </source>
</evidence>
<dbReference type="InterPro" id="IPR036388">
    <property type="entry name" value="WH-like_DNA-bd_sf"/>
</dbReference>
<evidence type="ECO:0000256" key="2">
    <source>
        <dbReference type="ARBA" id="ARBA00023125"/>
    </source>
</evidence>
<protein>
    <submittedName>
        <fullName evidence="6">MurR/RpiR family transcriptional regulator</fullName>
    </submittedName>
</protein>
<dbReference type="InterPro" id="IPR001347">
    <property type="entry name" value="SIS_dom"/>
</dbReference>
<keyword evidence="2" id="KW-0238">DNA-binding</keyword>
<dbReference type="GO" id="GO:0097367">
    <property type="term" value="F:carbohydrate derivative binding"/>
    <property type="evidence" value="ECO:0007669"/>
    <property type="project" value="InterPro"/>
</dbReference>
<dbReference type="AlphaFoldDB" id="A0A7T8B9T9"/>
<feature type="domain" description="HTH rpiR-type" evidence="4">
    <location>
        <begin position="9"/>
        <end position="85"/>
    </location>
</feature>
<name>A0A7T8B9T9_9SPIR</name>
<dbReference type="SUPFAM" id="SSF53697">
    <property type="entry name" value="SIS domain"/>
    <property type="match status" value="1"/>
</dbReference>
<dbReference type="GO" id="GO:1901135">
    <property type="term" value="P:carbohydrate derivative metabolic process"/>
    <property type="evidence" value="ECO:0007669"/>
    <property type="project" value="InterPro"/>
</dbReference>
<dbReference type="InterPro" id="IPR047640">
    <property type="entry name" value="RpiR-like"/>
</dbReference>
<dbReference type="GO" id="GO:0003677">
    <property type="term" value="F:DNA binding"/>
    <property type="evidence" value="ECO:0007669"/>
    <property type="project" value="UniProtKB-KW"/>
</dbReference>
<dbReference type="PROSITE" id="PS51071">
    <property type="entry name" value="HTH_RPIR"/>
    <property type="match status" value="1"/>
</dbReference>
<dbReference type="CDD" id="cd05013">
    <property type="entry name" value="SIS_RpiR"/>
    <property type="match status" value="1"/>
</dbReference>
<dbReference type="EMBL" id="CP067089">
    <property type="protein sequence ID" value="QQO08837.1"/>
    <property type="molecule type" value="Genomic_DNA"/>
</dbReference>
<keyword evidence="1" id="KW-0805">Transcription regulation</keyword>
<evidence type="ECO:0000313" key="6">
    <source>
        <dbReference type="EMBL" id="QQO08837.1"/>
    </source>
</evidence>
<sequence length="288" mass="32583">MKSNIENNDSHYTRIKSFLSSMSPAQQKIANYIISSSEQISHLSITQLARKTGVDPATITRFCHFLGFKGYSDFKYSISHRLVSPQIIEFKPYCENDTVSEIMEKMNVNCQQIWQDVYHLIDPKLIERTAKLIYNSKAVYIFAAGGSTGTAYYAQKIFLQIGIQCHLFSDIMFSIPASEHLKSDDVVFAISYSGEGKMVVESVKNAKKKCANIIGLTGFPTSELAKNSDIVLCFNSRVPDDIMYVHMVCIMEISIIGMLQHTIYNKYHKELLPFIKKSKDAVKLALNN</sequence>
<evidence type="ECO:0000256" key="3">
    <source>
        <dbReference type="ARBA" id="ARBA00023163"/>
    </source>
</evidence>
<dbReference type="Pfam" id="PF01380">
    <property type="entry name" value="SIS"/>
    <property type="match status" value="1"/>
</dbReference>
<reference evidence="6" key="1">
    <citation type="submission" date="2021-01" db="EMBL/GenBank/DDBJ databases">
        <title>Description of Breznakiella homolactica.</title>
        <authorList>
            <person name="Song Y."/>
            <person name="Brune A."/>
        </authorList>
    </citation>
    <scope>NUCLEOTIDE SEQUENCE</scope>
    <source>
        <strain evidence="6">RmG30</strain>
    </source>
</reference>
<dbReference type="PROSITE" id="PS51464">
    <property type="entry name" value="SIS"/>
    <property type="match status" value="1"/>
</dbReference>
<evidence type="ECO:0000313" key="7">
    <source>
        <dbReference type="Proteomes" id="UP000595917"/>
    </source>
</evidence>
<dbReference type="PANTHER" id="PTHR30514">
    <property type="entry name" value="GLUCOKINASE"/>
    <property type="match status" value="1"/>
</dbReference>
<organism evidence="6 7">
    <name type="scientific">Breznakiella homolactica</name>
    <dbReference type="NCBI Taxonomy" id="2798577"/>
    <lineage>
        <taxon>Bacteria</taxon>
        <taxon>Pseudomonadati</taxon>
        <taxon>Spirochaetota</taxon>
        <taxon>Spirochaetia</taxon>
        <taxon>Spirochaetales</taxon>
        <taxon>Breznakiellaceae</taxon>
        <taxon>Breznakiella</taxon>
    </lineage>
</organism>
<dbReference type="Pfam" id="PF01418">
    <property type="entry name" value="HTH_6"/>
    <property type="match status" value="1"/>
</dbReference>
<keyword evidence="3" id="KW-0804">Transcription</keyword>
<dbReference type="InterPro" id="IPR046348">
    <property type="entry name" value="SIS_dom_sf"/>
</dbReference>
<dbReference type="InterPro" id="IPR035472">
    <property type="entry name" value="RpiR-like_SIS"/>
</dbReference>
<evidence type="ECO:0000259" key="4">
    <source>
        <dbReference type="PROSITE" id="PS51071"/>
    </source>
</evidence>
<dbReference type="InterPro" id="IPR009057">
    <property type="entry name" value="Homeodomain-like_sf"/>
</dbReference>
<dbReference type="KEGG" id="bhc:JFL75_18195"/>
<accession>A0A7T8B9T9</accession>
<dbReference type="InterPro" id="IPR000281">
    <property type="entry name" value="HTH_RpiR"/>
</dbReference>
<gene>
    <name evidence="6" type="ORF">JFL75_18195</name>
</gene>
<dbReference type="Gene3D" id="3.40.50.10490">
    <property type="entry name" value="Glucose-6-phosphate isomerase like protein, domain 1"/>
    <property type="match status" value="1"/>
</dbReference>
<dbReference type="RefSeq" id="WP_215626143.1">
    <property type="nucleotide sequence ID" value="NZ_CP067089.2"/>
</dbReference>
<dbReference type="SUPFAM" id="SSF46689">
    <property type="entry name" value="Homeodomain-like"/>
    <property type="match status" value="1"/>
</dbReference>
<dbReference type="PANTHER" id="PTHR30514:SF1">
    <property type="entry name" value="HTH-TYPE TRANSCRIPTIONAL REGULATOR HEXR-RELATED"/>
    <property type="match status" value="1"/>
</dbReference>
<proteinExistence type="predicted"/>
<dbReference type="Gene3D" id="1.10.10.10">
    <property type="entry name" value="Winged helix-like DNA-binding domain superfamily/Winged helix DNA-binding domain"/>
    <property type="match status" value="1"/>
</dbReference>
<keyword evidence="7" id="KW-1185">Reference proteome</keyword>